<evidence type="ECO:0000256" key="4">
    <source>
        <dbReference type="RuleBase" id="RU000461"/>
    </source>
</evidence>
<feature type="binding site" description="axial binding residue" evidence="3">
    <location>
        <position position="479"/>
    </location>
    <ligand>
        <name>heme</name>
        <dbReference type="ChEBI" id="CHEBI:30413"/>
    </ligand>
    <ligandPart>
        <name>Fe</name>
        <dbReference type="ChEBI" id="CHEBI:18248"/>
    </ligandPart>
</feature>
<dbReference type="GO" id="GO:0020037">
    <property type="term" value="F:heme binding"/>
    <property type="evidence" value="ECO:0007669"/>
    <property type="project" value="InterPro"/>
</dbReference>
<dbReference type="Gene3D" id="1.10.630.10">
    <property type="entry name" value="Cytochrome P450"/>
    <property type="match status" value="1"/>
</dbReference>
<dbReference type="VEuPathDB" id="AmoebaDB:NAEGRDRAFT_78794"/>
<keyword evidence="4" id="KW-0560">Oxidoreductase</keyword>
<dbReference type="eggNOG" id="KOG0158">
    <property type="taxonomic scope" value="Eukaryota"/>
</dbReference>
<keyword evidence="3 4" id="KW-0408">Iron</keyword>
<evidence type="ECO:0000256" key="5">
    <source>
        <dbReference type="SAM" id="Phobius"/>
    </source>
</evidence>
<gene>
    <name evidence="6" type="ORF">NAEGRDRAFT_78794</name>
</gene>
<comment type="similarity">
    <text evidence="2 4">Belongs to the cytochrome P450 family.</text>
</comment>
<keyword evidence="5" id="KW-0472">Membrane</keyword>
<keyword evidence="4" id="KW-0503">Monooxygenase</keyword>
<name>D2V6K5_NAEGR</name>
<dbReference type="InParanoid" id="D2V6K5"/>
<dbReference type="RefSeq" id="XP_002680200.1">
    <property type="nucleotide sequence ID" value="XM_002680154.1"/>
</dbReference>
<dbReference type="InterPro" id="IPR050121">
    <property type="entry name" value="Cytochrome_P450_monoxygenase"/>
</dbReference>
<dbReference type="OrthoDB" id="2789670at2759"/>
<keyword evidence="5" id="KW-1133">Transmembrane helix</keyword>
<evidence type="ECO:0000256" key="2">
    <source>
        <dbReference type="ARBA" id="ARBA00010617"/>
    </source>
</evidence>
<evidence type="ECO:0000313" key="7">
    <source>
        <dbReference type="Proteomes" id="UP000006671"/>
    </source>
</evidence>
<comment type="cofactor">
    <cofactor evidence="1 3">
        <name>heme</name>
        <dbReference type="ChEBI" id="CHEBI:30413"/>
    </cofactor>
</comment>
<feature type="transmembrane region" description="Helical" evidence="5">
    <location>
        <begin position="12"/>
        <end position="33"/>
    </location>
</feature>
<dbReference type="AlphaFoldDB" id="D2V6K5"/>
<dbReference type="GO" id="GO:0016705">
    <property type="term" value="F:oxidoreductase activity, acting on paired donors, with incorporation or reduction of molecular oxygen"/>
    <property type="evidence" value="ECO:0007669"/>
    <property type="project" value="InterPro"/>
</dbReference>
<dbReference type="PANTHER" id="PTHR24305:SF166">
    <property type="entry name" value="CYTOCHROME P450 12A4, MITOCHONDRIAL-RELATED"/>
    <property type="match status" value="1"/>
</dbReference>
<sequence length="537" mass="62292">MVVTELSSSLDGLFQVMYLIIGLVLIYIMIHTFRFIRIYLKYKHIPGYVSFFPSIIDSLMHGDPMFVYYGYLCSMQAFTKHPNAAMIKVQQGSEIFFTIARDKEMIKDVLVRKYKSIGKGELLAPVGLFGANLFSADSNNPLWKKHRTLANPVFSNSSHLRNVFRVTMEELAKMIPYWTKYNDSDSNGNIRNVNTTQELKSITLSIINRVAFDFNIEIFDKNPEHRDEVHGWISDLLVGLLYKFVFPEWLFEYVPFGIFKRFKDAKNRFRETAMKMILKKTKEYENDNQVKEDEDLLSLLLKSSNNGKLTEEERLTNDELVSAIFIIFFAGFETSSNSLNFMLRLLATRPEIQEKLIEEIDNEIPSMDSIKFEDVTEKLPYLTSFIKEAFRAKPIVGDTTRIITKKGGETIGGQILEEGTVVNVGIYAHHKLSHNNAMDDFKFDRFCIPNNIEKGTMGNLSIDFQKEDLITFSIGPRDCIGRRMALIEIKLILVYLLKQYRIKVPEHLKEQQSNIKETYIITRTVLEPFIFDYEKRV</sequence>
<dbReference type="OMA" id="CNRICRE"/>
<keyword evidence="7" id="KW-1185">Reference proteome</keyword>
<reference evidence="6 7" key="1">
    <citation type="journal article" date="2010" name="Cell">
        <title>The genome of Naegleria gruberi illuminates early eukaryotic versatility.</title>
        <authorList>
            <person name="Fritz-Laylin L.K."/>
            <person name="Prochnik S.E."/>
            <person name="Ginger M.L."/>
            <person name="Dacks J.B."/>
            <person name="Carpenter M.L."/>
            <person name="Field M.C."/>
            <person name="Kuo A."/>
            <person name="Paredez A."/>
            <person name="Chapman J."/>
            <person name="Pham J."/>
            <person name="Shu S."/>
            <person name="Neupane R."/>
            <person name="Cipriano M."/>
            <person name="Mancuso J."/>
            <person name="Tu H."/>
            <person name="Salamov A."/>
            <person name="Lindquist E."/>
            <person name="Shapiro H."/>
            <person name="Lucas S."/>
            <person name="Grigoriev I.V."/>
            <person name="Cande W.Z."/>
            <person name="Fulton C."/>
            <person name="Rokhsar D.S."/>
            <person name="Dawson S.C."/>
        </authorList>
    </citation>
    <scope>NUCLEOTIDE SEQUENCE [LARGE SCALE GENOMIC DNA]</scope>
    <source>
        <strain evidence="6 7">NEG-M</strain>
    </source>
</reference>
<dbReference type="Proteomes" id="UP000006671">
    <property type="component" value="Unassembled WGS sequence"/>
</dbReference>
<organism evidence="7">
    <name type="scientific">Naegleria gruberi</name>
    <name type="common">Amoeba</name>
    <dbReference type="NCBI Taxonomy" id="5762"/>
    <lineage>
        <taxon>Eukaryota</taxon>
        <taxon>Discoba</taxon>
        <taxon>Heterolobosea</taxon>
        <taxon>Tetramitia</taxon>
        <taxon>Eutetramitia</taxon>
        <taxon>Vahlkampfiidae</taxon>
        <taxon>Naegleria</taxon>
    </lineage>
</organism>
<keyword evidence="5" id="KW-0812">Transmembrane</keyword>
<accession>D2V6K5</accession>
<dbReference type="InterPro" id="IPR002401">
    <property type="entry name" value="Cyt_P450_E_grp-I"/>
</dbReference>
<dbReference type="PRINTS" id="PR00463">
    <property type="entry name" value="EP450I"/>
</dbReference>
<dbReference type="GO" id="GO:0004497">
    <property type="term" value="F:monooxygenase activity"/>
    <property type="evidence" value="ECO:0007669"/>
    <property type="project" value="UniProtKB-KW"/>
</dbReference>
<dbReference type="STRING" id="5762.D2V6K5"/>
<dbReference type="PROSITE" id="PS00086">
    <property type="entry name" value="CYTOCHROME_P450"/>
    <property type="match status" value="1"/>
</dbReference>
<dbReference type="InterPro" id="IPR036396">
    <property type="entry name" value="Cyt_P450_sf"/>
</dbReference>
<proteinExistence type="inferred from homology"/>
<dbReference type="InterPro" id="IPR017972">
    <property type="entry name" value="Cyt_P450_CS"/>
</dbReference>
<keyword evidence="3 4" id="KW-0349">Heme</keyword>
<dbReference type="KEGG" id="ngr:NAEGRDRAFT_78794"/>
<keyword evidence="3 4" id="KW-0479">Metal-binding</keyword>
<evidence type="ECO:0000256" key="3">
    <source>
        <dbReference type="PIRSR" id="PIRSR602401-1"/>
    </source>
</evidence>
<evidence type="ECO:0000256" key="1">
    <source>
        <dbReference type="ARBA" id="ARBA00001971"/>
    </source>
</evidence>
<dbReference type="EMBL" id="GG738854">
    <property type="protein sequence ID" value="EFC47456.1"/>
    <property type="molecule type" value="Genomic_DNA"/>
</dbReference>
<dbReference type="SUPFAM" id="SSF48264">
    <property type="entry name" value="Cytochrome P450"/>
    <property type="match status" value="1"/>
</dbReference>
<dbReference type="PANTHER" id="PTHR24305">
    <property type="entry name" value="CYTOCHROME P450"/>
    <property type="match status" value="1"/>
</dbReference>
<dbReference type="InterPro" id="IPR001128">
    <property type="entry name" value="Cyt_P450"/>
</dbReference>
<protein>
    <submittedName>
        <fullName evidence="6">Cytochrome p450</fullName>
    </submittedName>
</protein>
<dbReference type="GO" id="GO:0005506">
    <property type="term" value="F:iron ion binding"/>
    <property type="evidence" value="ECO:0007669"/>
    <property type="project" value="InterPro"/>
</dbReference>
<dbReference type="PRINTS" id="PR00385">
    <property type="entry name" value="P450"/>
</dbReference>
<dbReference type="GeneID" id="8861647"/>
<evidence type="ECO:0000313" key="6">
    <source>
        <dbReference type="EMBL" id="EFC47456.1"/>
    </source>
</evidence>
<dbReference type="Pfam" id="PF00067">
    <property type="entry name" value="p450"/>
    <property type="match status" value="1"/>
</dbReference>